<evidence type="ECO:0000256" key="2">
    <source>
        <dbReference type="ARBA" id="ARBA00022499"/>
    </source>
</evidence>
<dbReference type="GO" id="GO:0051983">
    <property type="term" value="P:regulation of chromosome segregation"/>
    <property type="evidence" value="ECO:0007669"/>
    <property type="project" value="TreeGrafter"/>
</dbReference>
<feature type="compositionally biased region" description="Polar residues" evidence="7">
    <location>
        <begin position="684"/>
        <end position="699"/>
    </location>
</feature>
<feature type="compositionally biased region" description="Basic and acidic residues" evidence="7">
    <location>
        <begin position="919"/>
        <end position="940"/>
    </location>
</feature>
<protein>
    <recommendedName>
        <fullName evidence="8">PP1-binding domain-containing protein</fullName>
    </recommendedName>
</protein>
<dbReference type="AlphaFoldDB" id="A0AAN7N4R0"/>
<name>A0AAN7N4R0_MYCAM</name>
<feature type="compositionally biased region" description="Basic residues" evidence="7">
    <location>
        <begin position="700"/>
        <end position="719"/>
    </location>
</feature>
<sequence>MHRQSKNIRAPLEVKENESRYAEEKEKASFPHLLKDQKICKVTKSKVVKASKKENLSDGNQAQLQECTLRYTNDLEKEPYHDKEGVSCQFTEYFFDALKGDVAGEPTLPSNSKENFSRSRPVSLGDECYLTPTRDKAEEKPDCGMSEEQRKTPVHFAAVTIAEFGITQDSFTKRSIGKSPTSLKFRRRSAIGVRGSPENNTLIRYLAQQRSNRQKEAFTEVSPFKQENVRSLKDKIDAFQTSFKSLQEAEGETGFSGLSGVDDVSQEAGSSQNKVPFTKEWNMDQWSEKFMSDNSGADIKENLRHNLTNSSKSDTKICTILSSHQDVTVTEPAAAVSKEWVYEQHNPIESLEAVPIRDILETGHDFGSDHITKDVRSNVVSDFSRKKVSFVEEPSLEIFDESKPPITPLQRGNIPLNEHTQGGSHLRSVLKKTPVKQLKDSMKEYSNDAVDRGGGESLTVSSCAKIFEALQTENVKTHKKTWKSLCSAIKFTKLSMYFITIETTERHSSEKPKKKRVTFGEVLSPEIFDETLPANTPLRKGATPVRHPELQSNSPFARSSLIEEPLSQPNFDCNDECVEPLQELLEGPVAAEDLLPVENAEAETDKSDMITTRSTKRKAELLSFVPPDAYKSFYSLSYEDCIYPGVWKYLMLVQQCSTISEGTDFSISRATNTKNAKDTKNPRKNTFQRQKNITTSAAKKTQKRKHTSSGKRRKKKVKKSLYGEREMASKKPLLSPIPEIPEVFSSASSPNSPKANVLFSGNVVFSFVLPCSVASNFLFQQLQDVFLDKPKSGNAFKDVQQKPAVERMRGKNICAVHMYSSSKHLDTVEASSSSDTMFQVSDGDLKSVSGVDHKFSNIVPDALCGFDTCDYFQQGKEAACVKEPKESGSLIENEKLEGNRLNKAERLTGIEFLEQQDASVHEGAQRTRCPQKDSIRDSPPRRRRRRSSAIYFPPVEESEITGNNLPVSYFNVEEVLPTPQLKSDSLEPFRRKSDNSGEKRVRRSMRLHKDAEIEGLAWIEVPNKIQKTPPLLSSACKIRTGSTSILTQSENIRHREQNLIQFSAPGKENNDSFHLAGGPCRTWRRKSMCVSTPQETRTWSQTRKRSITNSVYRKDRCNQKHSEEVEIPLENNI</sequence>
<evidence type="ECO:0000313" key="9">
    <source>
        <dbReference type="EMBL" id="KAK4808255.1"/>
    </source>
</evidence>
<dbReference type="GO" id="GO:0005634">
    <property type="term" value="C:nucleus"/>
    <property type="evidence" value="ECO:0007669"/>
    <property type="project" value="UniProtKB-SubCell"/>
</dbReference>
<keyword evidence="5" id="KW-0539">Nucleus</keyword>
<dbReference type="GO" id="GO:0005694">
    <property type="term" value="C:chromosome"/>
    <property type="evidence" value="ECO:0007669"/>
    <property type="project" value="TreeGrafter"/>
</dbReference>
<dbReference type="GO" id="GO:0007088">
    <property type="term" value="P:regulation of mitotic nuclear division"/>
    <property type="evidence" value="ECO:0007669"/>
    <property type="project" value="TreeGrafter"/>
</dbReference>
<dbReference type="Proteomes" id="UP001333110">
    <property type="component" value="Unassembled WGS sequence"/>
</dbReference>
<feature type="compositionally biased region" description="Basic and acidic residues" evidence="7">
    <location>
        <begin position="984"/>
        <end position="999"/>
    </location>
</feature>
<keyword evidence="10" id="KW-1185">Reference proteome</keyword>
<evidence type="ECO:0000256" key="3">
    <source>
        <dbReference type="ARBA" id="ARBA00022553"/>
    </source>
</evidence>
<organism evidence="9 10">
    <name type="scientific">Mycteria americana</name>
    <name type="common">Wood stork</name>
    <dbReference type="NCBI Taxonomy" id="33587"/>
    <lineage>
        <taxon>Eukaryota</taxon>
        <taxon>Metazoa</taxon>
        <taxon>Chordata</taxon>
        <taxon>Craniata</taxon>
        <taxon>Vertebrata</taxon>
        <taxon>Euteleostomi</taxon>
        <taxon>Archelosauria</taxon>
        <taxon>Archosauria</taxon>
        <taxon>Dinosauria</taxon>
        <taxon>Saurischia</taxon>
        <taxon>Theropoda</taxon>
        <taxon>Coelurosauria</taxon>
        <taxon>Aves</taxon>
        <taxon>Neognathae</taxon>
        <taxon>Neoaves</taxon>
        <taxon>Aequornithes</taxon>
        <taxon>Ciconiiformes</taxon>
        <taxon>Ciconiidae</taxon>
        <taxon>Mycteria</taxon>
    </lineage>
</organism>
<evidence type="ECO:0000256" key="1">
    <source>
        <dbReference type="ARBA" id="ARBA00004123"/>
    </source>
</evidence>
<evidence type="ECO:0000256" key="5">
    <source>
        <dbReference type="ARBA" id="ARBA00023242"/>
    </source>
</evidence>
<feature type="domain" description="PP1-binding" evidence="8">
    <location>
        <begin position="513"/>
        <end position="572"/>
    </location>
</feature>
<evidence type="ECO:0000256" key="6">
    <source>
        <dbReference type="ARBA" id="ARBA00023306"/>
    </source>
</evidence>
<dbReference type="EMBL" id="JAUNZN010000025">
    <property type="protein sequence ID" value="KAK4808255.1"/>
    <property type="molecule type" value="Genomic_DNA"/>
</dbReference>
<keyword evidence="2" id="KW-1017">Isopeptide bond</keyword>
<dbReference type="PANTHER" id="PTHR21603">
    <property type="entry name" value="ANTIGEN KI-67-LIKE PROTEIN"/>
    <property type="match status" value="1"/>
</dbReference>
<evidence type="ECO:0000259" key="8">
    <source>
        <dbReference type="Pfam" id="PF15276"/>
    </source>
</evidence>
<proteinExistence type="predicted"/>
<feature type="region of interest" description="Disordered" evidence="7">
    <location>
        <begin position="254"/>
        <end position="274"/>
    </location>
</feature>
<feature type="region of interest" description="Disordered" evidence="7">
    <location>
        <begin position="1"/>
        <end position="27"/>
    </location>
</feature>
<dbReference type="Pfam" id="PF15276">
    <property type="entry name" value="PP1_bind"/>
    <property type="match status" value="2"/>
</dbReference>
<dbReference type="PANTHER" id="PTHR21603:SF16">
    <property type="entry name" value="CELL DIVISION CYCLE-ASSOCIATED PROTEIN 2"/>
    <property type="match status" value="1"/>
</dbReference>
<keyword evidence="6" id="KW-0131">Cell cycle</keyword>
<keyword evidence="4" id="KW-0832">Ubl conjugation</keyword>
<keyword evidence="3" id="KW-0597">Phosphoprotein</keyword>
<comment type="caution">
    <text evidence="9">The sequence shown here is derived from an EMBL/GenBank/DDBJ whole genome shotgun (WGS) entry which is preliminary data.</text>
</comment>
<feature type="region of interest" description="Disordered" evidence="7">
    <location>
        <begin position="673"/>
        <end position="729"/>
    </location>
</feature>
<feature type="domain" description="PP1-binding" evidence="8">
    <location>
        <begin position="385"/>
        <end position="437"/>
    </location>
</feature>
<accession>A0AAN7N4R0</accession>
<feature type="compositionally biased region" description="Basic and acidic residues" evidence="7">
    <location>
        <begin position="12"/>
        <end position="27"/>
    </location>
</feature>
<gene>
    <name evidence="9" type="ORF">QYF61_011889</name>
</gene>
<feature type="region of interest" description="Disordered" evidence="7">
    <location>
        <begin position="983"/>
        <end position="1003"/>
    </location>
</feature>
<dbReference type="InterPro" id="IPR029334">
    <property type="entry name" value="PP1-bd"/>
</dbReference>
<comment type="subcellular location">
    <subcellularLocation>
        <location evidence="1">Nucleus</location>
    </subcellularLocation>
</comment>
<reference evidence="9 10" key="1">
    <citation type="journal article" date="2023" name="J. Hered.">
        <title>Chromosome-level genome of the wood stork (Mycteria americana) provides insight into avian chromosome evolution.</title>
        <authorList>
            <person name="Flamio R. Jr."/>
            <person name="Ramstad K.M."/>
        </authorList>
    </citation>
    <scope>NUCLEOTIDE SEQUENCE [LARGE SCALE GENOMIC DNA]</scope>
    <source>
        <strain evidence="9">JAX WOST 10</strain>
    </source>
</reference>
<feature type="region of interest" description="Disordered" evidence="7">
    <location>
        <begin position="915"/>
        <end position="950"/>
    </location>
</feature>
<evidence type="ECO:0000313" key="10">
    <source>
        <dbReference type="Proteomes" id="UP001333110"/>
    </source>
</evidence>
<evidence type="ECO:0000256" key="7">
    <source>
        <dbReference type="SAM" id="MobiDB-lite"/>
    </source>
</evidence>
<evidence type="ECO:0000256" key="4">
    <source>
        <dbReference type="ARBA" id="ARBA00022843"/>
    </source>
</evidence>